<organism evidence="2 3">
    <name type="scientific">Durusdinium trenchii</name>
    <dbReference type="NCBI Taxonomy" id="1381693"/>
    <lineage>
        <taxon>Eukaryota</taxon>
        <taxon>Sar</taxon>
        <taxon>Alveolata</taxon>
        <taxon>Dinophyceae</taxon>
        <taxon>Suessiales</taxon>
        <taxon>Symbiodiniaceae</taxon>
        <taxon>Durusdinium</taxon>
    </lineage>
</organism>
<evidence type="ECO:0000313" key="2">
    <source>
        <dbReference type="EMBL" id="CAK9070071.1"/>
    </source>
</evidence>
<dbReference type="EMBL" id="CAXAMN010022473">
    <property type="protein sequence ID" value="CAK9070071.1"/>
    <property type="molecule type" value="Genomic_DNA"/>
</dbReference>
<keyword evidence="3" id="KW-1185">Reference proteome</keyword>
<name>A0ABP0P2S0_9DINO</name>
<dbReference type="Pfam" id="PF08576">
    <property type="entry name" value="DUF1764"/>
    <property type="match status" value="1"/>
</dbReference>
<evidence type="ECO:0000256" key="1">
    <source>
        <dbReference type="SAM" id="MobiDB-lite"/>
    </source>
</evidence>
<protein>
    <submittedName>
        <fullName evidence="2">Uncharacterized protein</fullName>
    </submittedName>
</protein>
<feature type="compositionally biased region" description="Low complexity" evidence="1">
    <location>
        <begin position="102"/>
        <end position="114"/>
    </location>
</feature>
<feature type="region of interest" description="Disordered" evidence="1">
    <location>
        <begin position="95"/>
        <end position="144"/>
    </location>
</feature>
<evidence type="ECO:0000313" key="3">
    <source>
        <dbReference type="Proteomes" id="UP001642484"/>
    </source>
</evidence>
<sequence length="191" mass="20622">MRKKKREQLKQEKEQRAKQEGAVLQSSSNVTAEEVVLSKRSLKRKKKAAAKAAVKACEFLRREDNTMPASLAQAQAPPAPPSSPVESIDAIFAKAKRPATDSAGADGKSKNGGASKKKAMRRAKRPKNGSIDDPLGRSGDWADDGLGGIYNKEGWTGRHTDDNLRIFKAHLIKVGQGGGSPNCPFDCDCCY</sequence>
<proteinExistence type="predicted"/>
<comment type="caution">
    <text evidence="2">The sequence shown here is derived from an EMBL/GenBank/DDBJ whole genome shotgun (WGS) entry which is preliminary data.</text>
</comment>
<reference evidence="2 3" key="1">
    <citation type="submission" date="2024-02" db="EMBL/GenBank/DDBJ databases">
        <authorList>
            <person name="Chen Y."/>
            <person name="Shah S."/>
            <person name="Dougan E. K."/>
            <person name="Thang M."/>
            <person name="Chan C."/>
        </authorList>
    </citation>
    <scope>NUCLEOTIDE SEQUENCE [LARGE SCALE GENOMIC DNA]</scope>
</reference>
<gene>
    <name evidence="2" type="ORF">CCMP2556_LOCUS34457</name>
</gene>
<feature type="compositionally biased region" description="Basic residues" evidence="1">
    <location>
        <begin position="115"/>
        <end position="127"/>
    </location>
</feature>
<feature type="region of interest" description="Disordered" evidence="1">
    <location>
        <begin position="1"/>
        <end position="48"/>
    </location>
</feature>
<dbReference type="PANTHER" id="PTHR34066:SF1">
    <property type="entry name" value="DUF1764 FAMILY PROTEIN"/>
    <property type="match status" value="1"/>
</dbReference>
<accession>A0ABP0P2S0</accession>
<dbReference type="Proteomes" id="UP001642484">
    <property type="component" value="Unassembled WGS sequence"/>
</dbReference>
<dbReference type="PANTHER" id="PTHR34066">
    <property type="entry name" value="GROWTH FACTOR 2"/>
    <property type="match status" value="1"/>
</dbReference>
<dbReference type="InterPro" id="IPR013885">
    <property type="entry name" value="DUF1764_euk"/>
</dbReference>
<feature type="compositionally biased region" description="Basic and acidic residues" evidence="1">
    <location>
        <begin position="8"/>
        <end position="19"/>
    </location>
</feature>